<organism evidence="1 2">
    <name type="scientific">Brevibacterium senegalense</name>
    <dbReference type="NCBI Taxonomy" id="1033736"/>
    <lineage>
        <taxon>Bacteria</taxon>
        <taxon>Bacillati</taxon>
        <taxon>Actinomycetota</taxon>
        <taxon>Actinomycetes</taxon>
        <taxon>Micrococcales</taxon>
        <taxon>Brevibacteriaceae</taxon>
        <taxon>Brevibacterium</taxon>
    </lineage>
</organism>
<proteinExistence type="predicted"/>
<dbReference type="EMBL" id="DYUK01000153">
    <property type="protein sequence ID" value="HJG80175.1"/>
    <property type="molecule type" value="Genomic_DNA"/>
</dbReference>
<accession>A0A921MDC1</accession>
<evidence type="ECO:0000313" key="2">
    <source>
        <dbReference type="Proteomes" id="UP000784435"/>
    </source>
</evidence>
<name>A0A921MDC1_9MICO</name>
<comment type="caution">
    <text evidence="1">The sequence shown here is derived from an EMBL/GenBank/DDBJ whole genome shotgun (WGS) entry which is preliminary data.</text>
</comment>
<dbReference type="Proteomes" id="UP000784435">
    <property type="component" value="Unassembled WGS sequence"/>
</dbReference>
<reference evidence="1" key="2">
    <citation type="submission" date="2021-09" db="EMBL/GenBank/DDBJ databases">
        <authorList>
            <person name="Gilroy R."/>
        </authorList>
    </citation>
    <scope>NUCLEOTIDE SEQUENCE</scope>
    <source>
        <strain evidence="1">ChiGjej5B5-7349</strain>
    </source>
</reference>
<dbReference type="AlphaFoldDB" id="A0A921MDC1"/>
<sequence length="188" mass="19435">MSVDPTRDLRRESRDDALLPRALTGVLGSRVSAHFGVARSEMDVSPVRTYSDGSGAVAVFSAPARDGVPRQLSGRADMIVVSALAVGDGPAEAGLDSIRETYDHPGVRVVEMEAHGWTVAYSVFVDAGTAYAGGAVLRFVKLCGSAALSVTLSGVRGPVDHDEARSVALAILQATGWADGSARRAVGG</sequence>
<protein>
    <submittedName>
        <fullName evidence="1">Uncharacterized protein</fullName>
    </submittedName>
</protein>
<evidence type="ECO:0000313" key="1">
    <source>
        <dbReference type="EMBL" id="HJG80175.1"/>
    </source>
</evidence>
<reference evidence="1" key="1">
    <citation type="journal article" date="2021" name="PeerJ">
        <title>Extensive microbial diversity within the chicken gut microbiome revealed by metagenomics and culture.</title>
        <authorList>
            <person name="Gilroy R."/>
            <person name="Ravi A."/>
            <person name="Getino M."/>
            <person name="Pursley I."/>
            <person name="Horton D.L."/>
            <person name="Alikhan N.F."/>
            <person name="Baker D."/>
            <person name="Gharbi K."/>
            <person name="Hall N."/>
            <person name="Watson M."/>
            <person name="Adriaenssens E.M."/>
            <person name="Foster-Nyarko E."/>
            <person name="Jarju S."/>
            <person name="Secka A."/>
            <person name="Antonio M."/>
            <person name="Oren A."/>
            <person name="Chaudhuri R.R."/>
            <person name="La Ragione R."/>
            <person name="Hildebrand F."/>
            <person name="Pallen M.J."/>
        </authorList>
    </citation>
    <scope>NUCLEOTIDE SEQUENCE</scope>
    <source>
        <strain evidence="1">ChiGjej5B5-7349</strain>
    </source>
</reference>
<gene>
    <name evidence="1" type="ORF">K8V08_07160</name>
</gene>